<dbReference type="HOGENOM" id="CLU_2391356_0_0_9"/>
<reference evidence="1 2" key="1">
    <citation type="submission" date="2013-07" db="EMBL/GenBank/DDBJ databases">
        <authorList>
            <person name="Weinstock G."/>
            <person name="Sodergren E."/>
            <person name="Wylie T."/>
            <person name="Fulton L."/>
            <person name="Fulton R."/>
            <person name="Fronick C."/>
            <person name="O'Laughlin M."/>
            <person name="Godfrey J."/>
            <person name="Miner T."/>
            <person name="Herter B."/>
            <person name="Appelbaum E."/>
            <person name="Cordes M."/>
            <person name="Lek S."/>
            <person name="Wollam A."/>
            <person name="Pepin K.H."/>
            <person name="Palsikar V.B."/>
            <person name="Mitreva M."/>
            <person name="Wilson R.K."/>
        </authorList>
    </citation>
    <scope>NUCLEOTIDE SEQUENCE [LARGE SCALE GENOMIC DNA]</scope>
    <source>
        <strain evidence="1 2">ATCC 27760</strain>
    </source>
</reference>
<name>U2LJK3_9FIRM</name>
<dbReference type="EMBL" id="AWVF01000375">
    <property type="protein sequence ID" value="ERJ89664.1"/>
    <property type="molecule type" value="Genomic_DNA"/>
</dbReference>
<protein>
    <submittedName>
        <fullName evidence="1">Uncharacterized protein</fullName>
    </submittedName>
</protein>
<dbReference type="STRING" id="411473.RUMCAL_02931"/>
<comment type="caution">
    <text evidence="1">The sequence shown here is derived from an EMBL/GenBank/DDBJ whole genome shotgun (WGS) entry which is preliminary data.</text>
</comment>
<accession>U2LJK3</accession>
<proteinExistence type="predicted"/>
<gene>
    <name evidence="1" type="ORF">RUMCAL_02931</name>
</gene>
<dbReference type="Proteomes" id="UP000016662">
    <property type="component" value="Unassembled WGS sequence"/>
</dbReference>
<feature type="non-terminal residue" evidence="1">
    <location>
        <position position="95"/>
    </location>
</feature>
<sequence length="95" mass="10638">MGALVKNRPEYFMQNLCGCPDILICRESAVGQIPSSRTTIHSFIIRFLQENVNGIFGKFAFLPILQKAFDGISANPAPFLCDVAIGQYRTKSVWR</sequence>
<evidence type="ECO:0000313" key="1">
    <source>
        <dbReference type="EMBL" id="ERJ89664.1"/>
    </source>
</evidence>
<evidence type="ECO:0000313" key="2">
    <source>
        <dbReference type="Proteomes" id="UP000016662"/>
    </source>
</evidence>
<keyword evidence="2" id="KW-1185">Reference proteome</keyword>
<dbReference type="AlphaFoldDB" id="U2LJK3"/>
<organism evidence="1 2">
    <name type="scientific">Ruminococcus callidus ATCC 27760</name>
    <dbReference type="NCBI Taxonomy" id="411473"/>
    <lineage>
        <taxon>Bacteria</taxon>
        <taxon>Bacillati</taxon>
        <taxon>Bacillota</taxon>
        <taxon>Clostridia</taxon>
        <taxon>Eubacteriales</taxon>
        <taxon>Oscillospiraceae</taxon>
        <taxon>Ruminococcus</taxon>
    </lineage>
</organism>